<keyword evidence="3" id="KW-0233">DNA recombination</keyword>
<dbReference type="PROSITE" id="PS51900">
    <property type="entry name" value="CB"/>
    <property type="match status" value="1"/>
</dbReference>
<evidence type="ECO:0000259" key="6">
    <source>
        <dbReference type="PROSITE" id="PS51900"/>
    </source>
</evidence>
<dbReference type="SUPFAM" id="SSF56349">
    <property type="entry name" value="DNA breaking-rejoining enzymes"/>
    <property type="match status" value="1"/>
</dbReference>
<name>A0A6G9AQK2_9BACT</name>
<evidence type="ECO:0000256" key="4">
    <source>
        <dbReference type="PROSITE-ProRule" id="PRU01248"/>
    </source>
</evidence>
<dbReference type="KEGG" id="spib:G8759_20185"/>
<dbReference type="GO" id="GO:0003677">
    <property type="term" value="F:DNA binding"/>
    <property type="evidence" value="ECO:0007669"/>
    <property type="project" value="UniProtKB-UniRule"/>
</dbReference>
<dbReference type="InterPro" id="IPR044068">
    <property type="entry name" value="CB"/>
</dbReference>
<dbReference type="InterPro" id="IPR010998">
    <property type="entry name" value="Integrase_recombinase_N"/>
</dbReference>
<dbReference type="InterPro" id="IPR013762">
    <property type="entry name" value="Integrase-like_cat_sf"/>
</dbReference>
<dbReference type="InterPro" id="IPR011010">
    <property type="entry name" value="DNA_brk_join_enz"/>
</dbReference>
<evidence type="ECO:0000313" key="8">
    <source>
        <dbReference type="Proteomes" id="UP000501802"/>
    </source>
</evidence>
<dbReference type="Gene3D" id="1.10.150.130">
    <property type="match status" value="1"/>
</dbReference>
<dbReference type="Proteomes" id="UP000501802">
    <property type="component" value="Chromosome"/>
</dbReference>
<feature type="domain" description="Core-binding (CB)" evidence="6">
    <location>
        <begin position="99"/>
        <end position="196"/>
    </location>
</feature>
<dbReference type="Pfam" id="PF13102">
    <property type="entry name" value="Phage_int_SAM_5"/>
    <property type="match status" value="1"/>
</dbReference>
<dbReference type="GO" id="GO:0006310">
    <property type="term" value="P:DNA recombination"/>
    <property type="evidence" value="ECO:0007669"/>
    <property type="project" value="UniProtKB-KW"/>
</dbReference>
<evidence type="ECO:0000256" key="1">
    <source>
        <dbReference type="ARBA" id="ARBA00022908"/>
    </source>
</evidence>
<dbReference type="InterPro" id="IPR025269">
    <property type="entry name" value="SAM-like_dom"/>
</dbReference>
<accession>A0A6G9AQK2</accession>
<evidence type="ECO:0000256" key="2">
    <source>
        <dbReference type="ARBA" id="ARBA00023125"/>
    </source>
</evidence>
<organism evidence="7 8">
    <name type="scientific">Spirosoma aureum</name>
    <dbReference type="NCBI Taxonomy" id="2692134"/>
    <lineage>
        <taxon>Bacteria</taxon>
        <taxon>Pseudomonadati</taxon>
        <taxon>Bacteroidota</taxon>
        <taxon>Cytophagia</taxon>
        <taxon>Cytophagales</taxon>
        <taxon>Cytophagaceae</taxon>
        <taxon>Spirosoma</taxon>
    </lineage>
</organism>
<protein>
    <recommendedName>
        <fullName evidence="6">Core-binding (CB) domain-containing protein</fullName>
    </recommendedName>
</protein>
<evidence type="ECO:0000256" key="3">
    <source>
        <dbReference type="ARBA" id="ARBA00023172"/>
    </source>
</evidence>
<reference evidence="7 8" key="1">
    <citation type="submission" date="2020-03" db="EMBL/GenBank/DDBJ databases">
        <authorList>
            <person name="Kim M.K."/>
        </authorList>
    </citation>
    <scope>NUCLEOTIDE SEQUENCE [LARGE SCALE GENOMIC DNA]</scope>
    <source>
        <strain evidence="7 8">BT328</strain>
    </source>
</reference>
<evidence type="ECO:0000256" key="5">
    <source>
        <dbReference type="SAM" id="MobiDB-lite"/>
    </source>
</evidence>
<dbReference type="EMBL" id="CP050063">
    <property type="protein sequence ID" value="QIP14772.1"/>
    <property type="molecule type" value="Genomic_DNA"/>
</dbReference>
<dbReference type="Pfam" id="PF17293">
    <property type="entry name" value="Arm-DNA-bind_5"/>
    <property type="match status" value="1"/>
</dbReference>
<keyword evidence="8" id="KW-1185">Reference proteome</keyword>
<gene>
    <name evidence="7" type="ORF">G8759_20185</name>
</gene>
<proteinExistence type="predicted"/>
<sequence>MELSFWRRRSKQKGKTQIYCRISVAGERVSIGSTGLTIDWDHWDGEKVKIADQEAYFKNEHLDTMRNQLRAIFNDLFRKRETITAAKIKRIYLGQGGSVSLLSAFDFYLKECRSDSERNLDPETITVYDNVRKKLTDFLIAKKALDLLVEDFDLSWVKAYRNWMKKVRLHSGKIGHADSYVAKQTQTIKNVMIWSKLNKLVDRNPLDGYKVKGIVYDDPVFLTEEEFTRLRAYKFRSPRLQQIADVFVILCRTGFHYGDLQDFIKQHKTATRRGIDGEVWIMKARIKTEVTSKVPVFDEVNEIIQKYGGWEKLPLVSLPKFNFWLKLLAAELNLHPDLSSKAGRKTFTDWCFNTLNLTTDAVIVLLGRKTADGLEVYGRPDERRVSSELKGSEVMQQRKQNKKAS</sequence>
<dbReference type="InterPro" id="IPR035386">
    <property type="entry name" value="Arm-DNA-bind_5"/>
</dbReference>
<feature type="region of interest" description="Disordered" evidence="5">
    <location>
        <begin position="385"/>
        <end position="405"/>
    </location>
</feature>
<keyword evidence="2 4" id="KW-0238">DNA-binding</keyword>
<dbReference type="GO" id="GO:0015074">
    <property type="term" value="P:DNA integration"/>
    <property type="evidence" value="ECO:0007669"/>
    <property type="project" value="UniProtKB-KW"/>
</dbReference>
<dbReference type="RefSeq" id="WP_167211502.1">
    <property type="nucleotide sequence ID" value="NZ_CP050063.1"/>
</dbReference>
<evidence type="ECO:0000313" key="7">
    <source>
        <dbReference type="EMBL" id="QIP14772.1"/>
    </source>
</evidence>
<keyword evidence="1" id="KW-0229">DNA integration</keyword>
<dbReference type="AlphaFoldDB" id="A0A6G9AQK2"/>
<dbReference type="Gene3D" id="1.10.443.10">
    <property type="entry name" value="Intergrase catalytic core"/>
    <property type="match status" value="1"/>
</dbReference>